<dbReference type="EMBL" id="PQXH01000228">
    <property type="protein sequence ID" value="TGO08061.1"/>
    <property type="molecule type" value="Genomic_DNA"/>
</dbReference>
<accession>A0A4Z1EF80</accession>
<gene>
    <name evidence="1" type="ORF">BTUL_0228g00120</name>
</gene>
<comment type="caution">
    <text evidence="1">The sequence shown here is derived from an EMBL/GenBank/DDBJ whole genome shotgun (WGS) entry which is preliminary data.</text>
</comment>
<dbReference type="AlphaFoldDB" id="A0A4Z1EF80"/>
<keyword evidence="2" id="KW-1185">Reference proteome</keyword>
<organism evidence="1 2">
    <name type="scientific">Botrytis tulipae</name>
    <dbReference type="NCBI Taxonomy" id="87230"/>
    <lineage>
        <taxon>Eukaryota</taxon>
        <taxon>Fungi</taxon>
        <taxon>Dikarya</taxon>
        <taxon>Ascomycota</taxon>
        <taxon>Pezizomycotina</taxon>
        <taxon>Leotiomycetes</taxon>
        <taxon>Helotiales</taxon>
        <taxon>Sclerotiniaceae</taxon>
        <taxon>Botrytis</taxon>
    </lineage>
</organism>
<sequence>MSQHSIPSPTYLMAQSSGKRLLAYIKCNNTREKDYPKQSLFLNYQALLNSNWEAAEETCLAMNMIRSLFLYLNAPNILTDDGSWEDHEFILKKEILEPGLLCA</sequence>
<dbReference type="Proteomes" id="UP000297777">
    <property type="component" value="Unassembled WGS sequence"/>
</dbReference>
<reference evidence="1 2" key="1">
    <citation type="submission" date="2017-12" db="EMBL/GenBank/DDBJ databases">
        <title>Comparative genomics of Botrytis spp.</title>
        <authorList>
            <person name="Valero-Jimenez C.A."/>
            <person name="Tapia P."/>
            <person name="Veloso J."/>
            <person name="Silva-Moreno E."/>
            <person name="Staats M."/>
            <person name="Valdes J.H."/>
            <person name="Van Kan J.A.L."/>
        </authorList>
    </citation>
    <scope>NUCLEOTIDE SEQUENCE [LARGE SCALE GENOMIC DNA]</scope>
    <source>
        <strain evidence="1 2">Bt9001</strain>
    </source>
</reference>
<name>A0A4Z1EF80_9HELO</name>
<evidence type="ECO:0000313" key="2">
    <source>
        <dbReference type="Proteomes" id="UP000297777"/>
    </source>
</evidence>
<evidence type="ECO:0000313" key="1">
    <source>
        <dbReference type="EMBL" id="TGO08061.1"/>
    </source>
</evidence>
<protein>
    <submittedName>
        <fullName evidence="1">Uncharacterized protein</fullName>
    </submittedName>
</protein>
<proteinExistence type="predicted"/>
<dbReference type="OrthoDB" id="5337308at2759"/>